<evidence type="ECO:0000313" key="2">
    <source>
        <dbReference type="EMBL" id="MBD2848096.1"/>
    </source>
</evidence>
<proteinExistence type="predicted"/>
<evidence type="ECO:0000259" key="1">
    <source>
        <dbReference type="Pfam" id="PF01261"/>
    </source>
</evidence>
<dbReference type="InterPro" id="IPR013022">
    <property type="entry name" value="Xyl_isomerase-like_TIM-brl"/>
</dbReference>
<sequence>MMRNPNLPFTEIGCSTIAFREFSLQAALEQIAALGFDFVDIGANAPFCGHFDFFSMGDDEIQQRIAWIRSYPVRVHSITTDIGSFNDPYTDSQRCHEAAARSLATAAALGATGLNVNNGKHVDRASHSLAESVAQVAPHLRRVSQEAQQLGLELYIEAPHKGGLIRTADEAIELIEAIDHPNASLIFDTDHHEAAGWGMEQAIERLREQIGHVHLRDSIQGANRYPLGSGHVDFRAAFAALERIGRPLSYALEFSNCGESLEEIAETLQKSVAYLDSI</sequence>
<keyword evidence="3" id="KW-1185">Reference proteome</keyword>
<comment type="caution">
    <text evidence="2">The sequence shown here is derived from an EMBL/GenBank/DDBJ whole genome shotgun (WGS) entry which is preliminary data.</text>
</comment>
<dbReference type="Proteomes" id="UP000621560">
    <property type="component" value="Unassembled WGS sequence"/>
</dbReference>
<dbReference type="Pfam" id="PF01261">
    <property type="entry name" value="AP_endonuc_2"/>
    <property type="match status" value="1"/>
</dbReference>
<dbReference type="PANTHER" id="PTHR12110">
    <property type="entry name" value="HYDROXYPYRUVATE ISOMERASE"/>
    <property type="match status" value="1"/>
</dbReference>
<feature type="domain" description="Xylose isomerase-like TIM barrel" evidence="1">
    <location>
        <begin position="28"/>
        <end position="263"/>
    </location>
</feature>
<dbReference type="GO" id="GO:0016853">
    <property type="term" value="F:isomerase activity"/>
    <property type="evidence" value="ECO:0007669"/>
    <property type="project" value="UniProtKB-KW"/>
</dbReference>
<name>A0A927BWE0_9BACL</name>
<dbReference type="InterPro" id="IPR050312">
    <property type="entry name" value="IolE/XylAMocC-like"/>
</dbReference>
<reference evidence="2" key="1">
    <citation type="submission" date="2020-09" db="EMBL/GenBank/DDBJ databases">
        <title>A novel bacterium of genus Paenibacillus, isolated from South China Sea.</title>
        <authorList>
            <person name="Huang H."/>
            <person name="Mo K."/>
            <person name="Hu Y."/>
        </authorList>
    </citation>
    <scope>NUCLEOTIDE SEQUENCE</scope>
    <source>
        <strain evidence="2">IB182496</strain>
    </source>
</reference>
<dbReference type="AlphaFoldDB" id="A0A927BWE0"/>
<dbReference type="SUPFAM" id="SSF51658">
    <property type="entry name" value="Xylose isomerase-like"/>
    <property type="match status" value="1"/>
</dbReference>
<dbReference type="Gene3D" id="3.20.20.150">
    <property type="entry name" value="Divalent-metal-dependent TIM barrel enzymes"/>
    <property type="match status" value="1"/>
</dbReference>
<accession>A0A927BWE0</accession>
<dbReference type="InterPro" id="IPR036237">
    <property type="entry name" value="Xyl_isomerase-like_sf"/>
</dbReference>
<dbReference type="PANTHER" id="PTHR12110:SF41">
    <property type="entry name" value="INOSOSE DEHYDRATASE"/>
    <property type="match status" value="1"/>
</dbReference>
<gene>
    <name evidence="2" type="ORF">IDH44_23105</name>
</gene>
<evidence type="ECO:0000313" key="3">
    <source>
        <dbReference type="Proteomes" id="UP000621560"/>
    </source>
</evidence>
<organism evidence="2 3">
    <name type="scientific">Paenibacillus sabuli</name>
    <dbReference type="NCBI Taxonomy" id="2772509"/>
    <lineage>
        <taxon>Bacteria</taxon>
        <taxon>Bacillati</taxon>
        <taxon>Bacillota</taxon>
        <taxon>Bacilli</taxon>
        <taxon>Bacillales</taxon>
        <taxon>Paenibacillaceae</taxon>
        <taxon>Paenibacillus</taxon>
    </lineage>
</organism>
<protein>
    <submittedName>
        <fullName evidence="2">Sugar phosphate isomerase/epimerase</fullName>
    </submittedName>
</protein>
<keyword evidence="2" id="KW-0413">Isomerase</keyword>
<dbReference type="RefSeq" id="WP_190921197.1">
    <property type="nucleotide sequence ID" value="NZ_JACXIZ010000053.1"/>
</dbReference>
<dbReference type="EMBL" id="JACXIZ010000053">
    <property type="protein sequence ID" value="MBD2848096.1"/>
    <property type="molecule type" value="Genomic_DNA"/>
</dbReference>